<evidence type="ECO:0000259" key="7">
    <source>
        <dbReference type="Pfam" id="PF25975"/>
    </source>
</evidence>
<dbReference type="PANTHER" id="PTHR30097:SF4">
    <property type="entry name" value="SLR6042 PROTEIN"/>
    <property type="match status" value="1"/>
</dbReference>
<dbReference type="AlphaFoldDB" id="A0A0B6WW03"/>
<evidence type="ECO:0000256" key="4">
    <source>
        <dbReference type="SAM" id="Phobius"/>
    </source>
</evidence>
<organism evidence="8 9">
    <name type="scientific">Pyrinomonas methylaliphatogenes</name>
    <dbReference type="NCBI Taxonomy" id="454194"/>
    <lineage>
        <taxon>Bacteria</taxon>
        <taxon>Pseudomonadati</taxon>
        <taxon>Acidobacteriota</taxon>
        <taxon>Blastocatellia</taxon>
        <taxon>Blastocatellales</taxon>
        <taxon>Pyrinomonadaceae</taxon>
        <taxon>Pyrinomonas</taxon>
    </lineage>
</organism>
<dbReference type="FunFam" id="2.40.30.170:FF:000010">
    <property type="entry name" value="Efflux RND transporter periplasmic adaptor subunit"/>
    <property type="match status" value="1"/>
</dbReference>
<reference evidence="8 9" key="2">
    <citation type="submission" date="2015-01" db="EMBL/GenBank/DDBJ databases">
        <title>Complete genome sequence of Pyrinomonas methylaliphatogenes type strain K22T.</title>
        <authorList>
            <person name="Lee K.C.Y."/>
            <person name="Power J.F."/>
            <person name="Dunfield P.F."/>
            <person name="Morgan X.C."/>
            <person name="Huttenhower C."/>
            <person name="Stott M.B."/>
        </authorList>
    </citation>
    <scope>NUCLEOTIDE SEQUENCE [LARGE SCALE GENOMIC DNA]</scope>
    <source>
        <strain evidence="8 9">K22</strain>
    </source>
</reference>
<dbReference type="Gene3D" id="2.40.30.170">
    <property type="match status" value="1"/>
</dbReference>
<evidence type="ECO:0000259" key="5">
    <source>
        <dbReference type="Pfam" id="PF25954"/>
    </source>
</evidence>
<reference evidence="8 9" key="1">
    <citation type="submission" date="2013-12" db="EMBL/GenBank/DDBJ databases">
        <authorList>
            <person name="Stott M."/>
        </authorList>
    </citation>
    <scope>NUCLEOTIDE SEQUENCE [LARGE SCALE GENOMIC DNA]</scope>
    <source>
        <strain evidence="8 9">K22</strain>
    </source>
</reference>
<dbReference type="InterPro" id="IPR058647">
    <property type="entry name" value="BSH_CzcB-like"/>
</dbReference>
<keyword evidence="3" id="KW-0175">Coiled coil</keyword>
<keyword evidence="4" id="KW-0812">Transmembrane</keyword>
<feature type="coiled-coil region" evidence="3">
    <location>
        <begin position="185"/>
        <end position="219"/>
    </location>
</feature>
<dbReference type="Gene3D" id="2.40.420.20">
    <property type="match status" value="1"/>
</dbReference>
<dbReference type="GO" id="GO:0015679">
    <property type="term" value="P:plasma membrane copper ion transport"/>
    <property type="evidence" value="ECO:0007669"/>
    <property type="project" value="TreeGrafter"/>
</dbReference>
<keyword evidence="2" id="KW-0813">Transport</keyword>
<dbReference type="Gene3D" id="1.10.287.470">
    <property type="entry name" value="Helix hairpin bin"/>
    <property type="match status" value="1"/>
</dbReference>
<dbReference type="InterPro" id="IPR058792">
    <property type="entry name" value="Beta-barrel_RND_2"/>
</dbReference>
<dbReference type="Pfam" id="PF25975">
    <property type="entry name" value="CzcB_C"/>
    <property type="match status" value="1"/>
</dbReference>
<evidence type="ECO:0000313" key="9">
    <source>
        <dbReference type="Proteomes" id="UP000031518"/>
    </source>
</evidence>
<feature type="domain" description="CusB-like beta-barrel" evidence="5">
    <location>
        <begin position="271"/>
        <end position="347"/>
    </location>
</feature>
<keyword evidence="4" id="KW-1133">Transmembrane helix</keyword>
<dbReference type="SUPFAM" id="SSF111369">
    <property type="entry name" value="HlyD-like secretion proteins"/>
    <property type="match status" value="1"/>
</dbReference>
<dbReference type="PANTHER" id="PTHR30097">
    <property type="entry name" value="CATION EFFLUX SYSTEM PROTEIN CUSB"/>
    <property type="match status" value="1"/>
</dbReference>
<dbReference type="NCBIfam" id="TIGR01730">
    <property type="entry name" value="RND_mfp"/>
    <property type="match status" value="1"/>
</dbReference>
<dbReference type="Pfam" id="PF25973">
    <property type="entry name" value="BSH_CzcB"/>
    <property type="match status" value="1"/>
</dbReference>
<sequence>MIEKGQKEESVTAKIESRSDRRRLRARWLGAIIAIIVIALALWLWRRAASEAGRPVPAPSSEPVTQTVAPDEAMTLRVEPEWIARAQIKIEPVAERAMPGIEGFEAIPGVVQPNSYRTTPVLSLVGGIVRKINVELGTYVRRGQPIVTISSDELAVAQSDYLKALAQLDEHHKHHRRVMQLVEIGAASREELEQATTMLRSAEAEVARLRERLSLLGMSASRIEALRSSSQINSEVQIVAPVSGTVIDRKINLGEVVEANKELLRIADLSSVWIIAQVYEKDLTRVHVGSIARMTASAYPGRAFYGRVTYIAPNLDEATRTAQVRIEAANPNRSLKIDMYVNVEFGQGERVVPVVPKSAVQWVGNQTVVFVATDEPGLFLVRPVRLGEEKEGFYPVLEGVARGDRVATEGSFMLRAEWLKQHPNLR</sequence>
<gene>
    <name evidence="8" type="ORF">PYK22_00323</name>
</gene>
<dbReference type="GO" id="GO:0060003">
    <property type="term" value="P:copper ion export"/>
    <property type="evidence" value="ECO:0007669"/>
    <property type="project" value="TreeGrafter"/>
</dbReference>
<dbReference type="EMBL" id="CBXV010000001">
    <property type="protein sequence ID" value="CDM64330.1"/>
    <property type="molecule type" value="Genomic_DNA"/>
</dbReference>
<keyword evidence="4" id="KW-0472">Membrane</keyword>
<dbReference type="InterPro" id="IPR058649">
    <property type="entry name" value="CzcB_C"/>
</dbReference>
<feature type="domain" description="CzcB-like barrel-sandwich hybrid" evidence="6">
    <location>
        <begin position="118"/>
        <end position="268"/>
    </location>
</feature>
<dbReference type="Gene3D" id="2.40.50.100">
    <property type="match status" value="1"/>
</dbReference>
<dbReference type="Proteomes" id="UP000031518">
    <property type="component" value="Unassembled WGS sequence"/>
</dbReference>
<dbReference type="STRING" id="454194.PYK22_00323"/>
<evidence type="ECO:0000313" key="8">
    <source>
        <dbReference type="EMBL" id="CDM64330.1"/>
    </source>
</evidence>
<name>A0A0B6WW03_9BACT</name>
<accession>A0A0B6WW03</accession>
<dbReference type="GO" id="GO:0016020">
    <property type="term" value="C:membrane"/>
    <property type="evidence" value="ECO:0007669"/>
    <property type="project" value="InterPro"/>
</dbReference>
<proteinExistence type="inferred from homology"/>
<evidence type="ECO:0000256" key="3">
    <source>
        <dbReference type="SAM" id="Coils"/>
    </source>
</evidence>
<dbReference type="GO" id="GO:0022857">
    <property type="term" value="F:transmembrane transporter activity"/>
    <property type="evidence" value="ECO:0007669"/>
    <property type="project" value="InterPro"/>
</dbReference>
<keyword evidence="9" id="KW-1185">Reference proteome</keyword>
<feature type="transmembrane region" description="Helical" evidence="4">
    <location>
        <begin position="28"/>
        <end position="45"/>
    </location>
</feature>
<evidence type="ECO:0000256" key="2">
    <source>
        <dbReference type="ARBA" id="ARBA00022448"/>
    </source>
</evidence>
<evidence type="ECO:0000259" key="6">
    <source>
        <dbReference type="Pfam" id="PF25973"/>
    </source>
</evidence>
<dbReference type="OrthoDB" id="9806939at2"/>
<evidence type="ECO:0000256" key="1">
    <source>
        <dbReference type="ARBA" id="ARBA00009477"/>
    </source>
</evidence>
<dbReference type="InterPro" id="IPR006143">
    <property type="entry name" value="RND_pump_MFP"/>
</dbReference>
<protein>
    <submittedName>
        <fullName evidence="8">RND family efflux transporter, MFP subunit</fullName>
    </submittedName>
</protein>
<feature type="domain" description="CzcB-like C-terminal circularly permuted SH3-like" evidence="7">
    <location>
        <begin position="355"/>
        <end position="415"/>
    </location>
</feature>
<dbReference type="Pfam" id="PF25954">
    <property type="entry name" value="Beta-barrel_RND_2"/>
    <property type="match status" value="1"/>
</dbReference>
<dbReference type="GO" id="GO:0046914">
    <property type="term" value="F:transition metal ion binding"/>
    <property type="evidence" value="ECO:0007669"/>
    <property type="project" value="TreeGrafter"/>
</dbReference>
<comment type="similarity">
    <text evidence="1">Belongs to the membrane fusion protein (MFP) (TC 8.A.1) family.</text>
</comment>
<dbReference type="InterPro" id="IPR051909">
    <property type="entry name" value="MFP_Cation_Efflux"/>
</dbReference>
<dbReference type="RefSeq" id="WP_041973469.1">
    <property type="nucleotide sequence ID" value="NZ_CBXV010000001.1"/>
</dbReference>
<dbReference type="GO" id="GO:0030288">
    <property type="term" value="C:outer membrane-bounded periplasmic space"/>
    <property type="evidence" value="ECO:0007669"/>
    <property type="project" value="TreeGrafter"/>
</dbReference>